<keyword evidence="7" id="KW-0805">Transcription regulation</keyword>
<dbReference type="OMA" id="TWHQKTH"/>
<evidence type="ECO:0000256" key="8">
    <source>
        <dbReference type="ARBA" id="ARBA00023125"/>
    </source>
</evidence>
<feature type="domain" description="C2H2-type" evidence="13">
    <location>
        <begin position="402"/>
        <end position="429"/>
    </location>
</feature>
<comment type="subcellular location">
    <subcellularLocation>
        <location evidence="1">Nucleus</location>
    </subcellularLocation>
</comment>
<feature type="domain" description="C2H2-type" evidence="13">
    <location>
        <begin position="374"/>
        <end position="401"/>
    </location>
</feature>
<reference evidence="14" key="1">
    <citation type="submission" date="2025-08" db="UniProtKB">
        <authorList>
            <consortium name="Ensembl"/>
        </authorList>
    </citation>
    <scope>IDENTIFICATION</scope>
</reference>
<keyword evidence="15" id="KW-1185">Reference proteome</keyword>
<organism evidence="14 15">
    <name type="scientific">Naja naja</name>
    <name type="common">Indian cobra</name>
    <dbReference type="NCBI Taxonomy" id="35670"/>
    <lineage>
        <taxon>Eukaryota</taxon>
        <taxon>Metazoa</taxon>
        <taxon>Chordata</taxon>
        <taxon>Craniata</taxon>
        <taxon>Vertebrata</taxon>
        <taxon>Euteleostomi</taxon>
        <taxon>Lepidosauria</taxon>
        <taxon>Squamata</taxon>
        <taxon>Bifurcata</taxon>
        <taxon>Unidentata</taxon>
        <taxon>Episquamata</taxon>
        <taxon>Toxicofera</taxon>
        <taxon>Serpentes</taxon>
        <taxon>Colubroidea</taxon>
        <taxon>Elapidae</taxon>
        <taxon>Elapinae</taxon>
        <taxon>Naja</taxon>
    </lineage>
</organism>
<reference evidence="14" key="2">
    <citation type="submission" date="2025-09" db="UniProtKB">
        <authorList>
            <consortium name="Ensembl"/>
        </authorList>
    </citation>
    <scope>IDENTIFICATION</scope>
</reference>
<dbReference type="SUPFAM" id="SSF57667">
    <property type="entry name" value="beta-beta-alpha zinc fingers"/>
    <property type="match status" value="5"/>
</dbReference>
<dbReference type="Pfam" id="PF00096">
    <property type="entry name" value="zf-C2H2"/>
    <property type="match status" value="8"/>
</dbReference>
<dbReference type="AlphaFoldDB" id="A0A8C6Y7E7"/>
<dbReference type="GO" id="GO:0005634">
    <property type="term" value="C:nucleus"/>
    <property type="evidence" value="ECO:0007669"/>
    <property type="project" value="UniProtKB-SubCell"/>
</dbReference>
<dbReference type="Gene3D" id="3.30.160.60">
    <property type="entry name" value="Classic Zinc Finger"/>
    <property type="match status" value="9"/>
</dbReference>
<feature type="domain" description="C2H2-type" evidence="13">
    <location>
        <begin position="262"/>
        <end position="289"/>
    </location>
</feature>
<evidence type="ECO:0000256" key="1">
    <source>
        <dbReference type="ARBA" id="ARBA00004123"/>
    </source>
</evidence>
<evidence type="ECO:0000256" key="3">
    <source>
        <dbReference type="ARBA" id="ARBA00022723"/>
    </source>
</evidence>
<evidence type="ECO:0000256" key="12">
    <source>
        <dbReference type="SAM" id="MobiDB-lite"/>
    </source>
</evidence>
<dbReference type="Proteomes" id="UP000694559">
    <property type="component" value="Unplaced"/>
</dbReference>
<evidence type="ECO:0000256" key="5">
    <source>
        <dbReference type="ARBA" id="ARBA00022771"/>
    </source>
</evidence>
<evidence type="ECO:0000256" key="2">
    <source>
        <dbReference type="ARBA" id="ARBA00006991"/>
    </source>
</evidence>
<dbReference type="GO" id="GO:0000981">
    <property type="term" value="F:DNA-binding transcription factor activity, RNA polymerase II-specific"/>
    <property type="evidence" value="ECO:0007669"/>
    <property type="project" value="TreeGrafter"/>
</dbReference>
<keyword evidence="6" id="KW-0862">Zinc</keyword>
<dbReference type="SMART" id="SM00355">
    <property type="entry name" value="ZnF_C2H2"/>
    <property type="match status" value="9"/>
</dbReference>
<keyword evidence="3" id="KW-0479">Metal-binding</keyword>
<feature type="region of interest" description="Disordered" evidence="12">
    <location>
        <begin position="579"/>
        <end position="624"/>
    </location>
</feature>
<evidence type="ECO:0000313" key="14">
    <source>
        <dbReference type="Ensembl" id="ENSNNAP00000025282.1"/>
    </source>
</evidence>
<feature type="domain" description="C2H2-type" evidence="13">
    <location>
        <begin position="318"/>
        <end position="345"/>
    </location>
</feature>
<dbReference type="PANTHER" id="PTHR24408:SF58">
    <property type="entry name" value="TRANSCRIPTION FACTOR (TFIIIA), PUTATIVE (AFU_ORTHOLOGUE AFUA_1G05150)-RELATED"/>
    <property type="match status" value="1"/>
</dbReference>
<feature type="domain" description="C2H2-type" evidence="13">
    <location>
        <begin position="290"/>
        <end position="317"/>
    </location>
</feature>
<dbReference type="FunFam" id="3.30.160.60:FF:000110">
    <property type="entry name" value="Zinc finger protein-like"/>
    <property type="match status" value="1"/>
</dbReference>
<evidence type="ECO:0000313" key="15">
    <source>
        <dbReference type="Proteomes" id="UP000694559"/>
    </source>
</evidence>
<feature type="domain" description="C2H2-type" evidence="13">
    <location>
        <begin position="346"/>
        <end position="373"/>
    </location>
</feature>
<dbReference type="FunFam" id="3.30.160.60:FF:001677">
    <property type="entry name" value="Zinc finger protein 2"/>
    <property type="match status" value="2"/>
</dbReference>
<keyword evidence="4" id="KW-0677">Repeat</keyword>
<evidence type="ECO:0000256" key="7">
    <source>
        <dbReference type="ARBA" id="ARBA00023015"/>
    </source>
</evidence>
<dbReference type="FunFam" id="3.30.160.60:FF:000710">
    <property type="entry name" value="Zinc finger protein 768"/>
    <property type="match status" value="1"/>
</dbReference>
<dbReference type="Ensembl" id="ENSNNAT00000026507.1">
    <property type="protein sequence ID" value="ENSNNAP00000025282.1"/>
    <property type="gene ID" value="ENSNNAG00000016529.1"/>
</dbReference>
<accession>A0A8C6Y7E7</accession>
<feature type="domain" description="C2H2-type" evidence="13">
    <location>
        <begin position="234"/>
        <end position="261"/>
    </location>
</feature>
<sequence length="624" mass="70468">MDGHFVRTPLLGVCNVLFLPPPLKLYGIFALLHLRSTFLCSLVPAGGQPTIKQEPLLDEDETGLPCCPLARKGSLDRGSLSEQQPRWLGGSFGPDSAVNRAAVLSPWDAGSKWANCSLVGKQALPVEFQSVPREAGKSNFCSLSVTGPQPGTHEEMLLICTQCQKCFPIHSVFPTVVPHGALGQVCPACENGCVKSPPTPAQPPSQAGVLPCSCTHCSTLSIRPRGVLKDERPYKCGKCDKTFRYAHEYSWHQKVHAGEKTYRCSDCAKVFRHKQELTWHQRTHTAEWPHKCGTCEKNFRFKQELTWHLKTHSVERPYKCPECEKSFRYKQEFMWHQRAHVGDRPYKCPECEKSFRFKQEFAWHQRSHTGEKTYRCPGCEKSFRYKQEFVWHQRIHTGEQPYPCASCSSTFTCRQEYMRHQRLHDGEKPYQCPHCEKTFRRGSTLIRHRRIHMGKEGPFECPHCQQAFGQSANLLKHQRMHSLKGKMLEAASDWQPCLQSLGGPTRQDTVPSVLSLKTASGGALLLLNLPDSNRGRDLGAKPDAWQPQMTLGKTNLVEMIGSFTKSKWGEWSWHRGGTMRNLEAPRSPSISPLLDGPTGPKPSHRDGDREGHILSIPGTSQSPW</sequence>
<proteinExistence type="inferred from homology"/>
<dbReference type="GeneTree" id="ENSGT00940000161909"/>
<dbReference type="InterPro" id="IPR036236">
    <property type="entry name" value="Znf_C2H2_sf"/>
</dbReference>
<dbReference type="GO" id="GO:0043565">
    <property type="term" value="F:sequence-specific DNA binding"/>
    <property type="evidence" value="ECO:0007669"/>
    <property type="project" value="TreeGrafter"/>
</dbReference>
<keyword evidence="8" id="KW-0238">DNA-binding</keyword>
<evidence type="ECO:0000256" key="11">
    <source>
        <dbReference type="PROSITE-ProRule" id="PRU00042"/>
    </source>
</evidence>
<dbReference type="PROSITE" id="PS00028">
    <property type="entry name" value="ZINC_FINGER_C2H2_1"/>
    <property type="match status" value="9"/>
</dbReference>
<dbReference type="FunFam" id="3.30.160.60:FF:000045">
    <property type="entry name" value="ZFP69 zinc finger protein B"/>
    <property type="match status" value="2"/>
</dbReference>
<dbReference type="OrthoDB" id="10004641at2759"/>
<evidence type="ECO:0000256" key="9">
    <source>
        <dbReference type="ARBA" id="ARBA00023163"/>
    </source>
</evidence>
<dbReference type="PANTHER" id="PTHR24408">
    <property type="entry name" value="ZINC FINGER PROTEIN"/>
    <property type="match status" value="1"/>
</dbReference>
<keyword evidence="9" id="KW-0804">Transcription</keyword>
<dbReference type="PROSITE" id="PS50157">
    <property type="entry name" value="ZINC_FINGER_C2H2_2"/>
    <property type="match status" value="9"/>
</dbReference>
<dbReference type="GO" id="GO:0008270">
    <property type="term" value="F:zinc ion binding"/>
    <property type="evidence" value="ECO:0007669"/>
    <property type="project" value="UniProtKB-KW"/>
</dbReference>
<evidence type="ECO:0000256" key="10">
    <source>
        <dbReference type="ARBA" id="ARBA00023242"/>
    </source>
</evidence>
<feature type="domain" description="C2H2-type" evidence="13">
    <location>
        <begin position="430"/>
        <end position="457"/>
    </location>
</feature>
<dbReference type="FunFam" id="3.30.160.60:FF:001468">
    <property type="entry name" value="Zinc finger protein 672"/>
    <property type="match status" value="1"/>
</dbReference>
<feature type="domain" description="C2H2-type" evidence="13">
    <location>
        <begin position="459"/>
        <end position="486"/>
    </location>
</feature>
<dbReference type="InterPro" id="IPR013087">
    <property type="entry name" value="Znf_C2H2_type"/>
</dbReference>
<keyword evidence="5 11" id="KW-0863">Zinc-finger</keyword>
<name>A0A8C6Y7E7_NAJNA</name>
<evidence type="ECO:0000259" key="13">
    <source>
        <dbReference type="PROSITE" id="PS50157"/>
    </source>
</evidence>
<evidence type="ECO:0000256" key="4">
    <source>
        <dbReference type="ARBA" id="ARBA00022737"/>
    </source>
</evidence>
<evidence type="ECO:0000256" key="6">
    <source>
        <dbReference type="ARBA" id="ARBA00022833"/>
    </source>
</evidence>
<dbReference type="FunFam" id="3.30.160.60:FF:002343">
    <property type="entry name" value="Zinc finger protein 33A"/>
    <property type="match status" value="2"/>
</dbReference>
<protein>
    <recommendedName>
        <fullName evidence="13">C2H2-type domain-containing protein</fullName>
    </recommendedName>
</protein>
<keyword evidence="10" id="KW-0539">Nucleus</keyword>
<feature type="compositionally biased region" description="Basic and acidic residues" evidence="12">
    <location>
        <begin position="603"/>
        <end position="612"/>
    </location>
</feature>
<comment type="similarity">
    <text evidence="2">Belongs to the krueppel C2H2-type zinc-finger protein family.</text>
</comment>